<dbReference type="InterPro" id="IPR051798">
    <property type="entry name" value="Class-II_PLP-Dep_Aminotrans"/>
</dbReference>
<evidence type="ECO:0000259" key="6">
    <source>
        <dbReference type="Pfam" id="PF00155"/>
    </source>
</evidence>
<dbReference type="PANTHER" id="PTHR43525">
    <property type="entry name" value="PROTEIN MALY"/>
    <property type="match status" value="1"/>
</dbReference>
<dbReference type="AlphaFoldDB" id="A0A9D2K4C3"/>
<dbReference type="GO" id="GO:0008483">
    <property type="term" value="F:transaminase activity"/>
    <property type="evidence" value="ECO:0007669"/>
    <property type="project" value="UniProtKB-KW"/>
</dbReference>
<dbReference type="InterPro" id="IPR015421">
    <property type="entry name" value="PyrdxlP-dep_Trfase_major"/>
</dbReference>
<comment type="caution">
    <text evidence="7">The sequence shown here is derived from an EMBL/GenBank/DDBJ whole genome shotgun (WGS) entry which is preliminary data.</text>
</comment>
<evidence type="ECO:0000313" key="7">
    <source>
        <dbReference type="EMBL" id="HIZ78186.1"/>
    </source>
</evidence>
<evidence type="ECO:0000256" key="4">
    <source>
        <dbReference type="ARBA" id="ARBA00023239"/>
    </source>
</evidence>
<gene>
    <name evidence="7" type="ORF">IAA17_00135</name>
</gene>
<keyword evidence="4" id="KW-0456">Lyase</keyword>
<dbReference type="InterPro" id="IPR015424">
    <property type="entry name" value="PyrdxlP-dep_Trfase"/>
</dbReference>
<dbReference type="Gene3D" id="3.40.640.10">
    <property type="entry name" value="Type I PLP-dependent aspartate aminotransferase-like (Major domain)"/>
    <property type="match status" value="1"/>
</dbReference>
<dbReference type="CDD" id="cd00609">
    <property type="entry name" value="AAT_like"/>
    <property type="match status" value="1"/>
</dbReference>
<dbReference type="NCBIfam" id="TIGR04350">
    <property type="entry name" value="C_S_lyase_PatB"/>
    <property type="match status" value="1"/>
</dbReference>
<dbReference type="GO" id="GO:0047804">
    <property type="term" value="F:cysteine-S-conjugate beta-lyase activity"/>
    <property type="evidence" value="ECO:0007669"/>
    <property type="project" value="UniProtKB-EC"/>
</dbReference>
<reference evidence="7" key="1">
    <citation type="journal article" date="2021" name="PeerJ">
        <title>Extensive microbial diversity within the chicken gut microbiome revealed by metagenomics and culture.</title>
        <authorList>
            <person name="Gilroy R."/>
            <person name="Ravi A."/>
            <person name="Getino M."/>
            <person name="Pursley I."/>
            <person name="Horton D.L."/>
            <person name="Alikhan N.F."/>
            <person name="Baker D."/>
            <person name="Gharbi K."/>
            <person name="Hall N."/>
            <person name="Watson M."/>
            <person name="Adriaenssens E.M."/>
            <person name="Foster-Nyarko E."/>
            <person name="Jarju S."/>
            <person name="Secka A."/>
            <person name="Antonio M."/>
            <person name="Oren A."/>
            <person name="Chaudhuri R.R."/>
            <person name="La Ragione R."/>
            <person name="Hildebrand F."/>
            <person name="Pallen M.J."/>
        </authorList>
    </citation>
    <scope>NUCLEOTIDE SEQUENCE</scope>
    <source>
        <strain evidence="7">ChiBcec1-1093</strain>
    </source>
</reference>
<organism evidence="7 8">
    <name type="scientific">Candidatus Lachnoclostridium stercorigallinarum</name>
    <dbReference type="NCBI Taxonomy" id="2838634"/>
    <lineage>
        <taxon>Bacteria</taxon>
        <taxon>Bacillati</taxon>
        <taxon>Bacillota</taxon>
        <taxon>Clostridia</taxon>
        <taxon>Lachnospirales</taxon>
        <taxon>Lachnospiraceae</taxon>
    </lineage>
</organism>
<dbReference type="GO" id="GO:0030170">
    <property type="term" value="F:pyridoxal phosphate binding"/>
    <property type="evidence" value="ECO:0007669"/>
    <property type="project" value="InterPro"/>
</dbReference>
<comment type="similarity">
    <text evidence="5">Belongs to the class-II pyridoxal-phosphate-dependent aminotransferase family. MalY/PatB cystathionine beta-lyase subfamily.</text>
</comment>
<sequence>MSKKYNFDEIVNRRGTSCLKYDFGMKRKGRDDLLPLWVADMDFALPQEILDDFRARIDHGIFGYTDPDAEYFAAMDRWFFNHHGYHVDPETVTVGCGIVYGLATGVHAFTKEGDAILIQQPVYYPFREVIEDNGRIFINSQLHYENNYYTIDFEDFERKIVENNVKVFILCNPHNPVGRVWKKEELERLGDICLAHNVIIMDDEIHCDFVYGDNHFTSFLTLDPKYRSNLVVYTSPSKTFNVAGFQPANIIICDGELRAKYRHANAGAGYSQGNIMGITAVKSCYTKGDQWVKELVEYISDNIAYVRDFVKENFPKATFVEPEGTYLVWIDFSGYGYTDEELEHIMLEEAKLWLDSGKIFGPETAQFERFNLACPRSTVEQAFNQLKDALDRHQKWN</sequence>
<proteinExistence type="inferred from homology"/>
<evidence type="ECO:0000256" key="3">
    <source>
        <dbReference type="ARBA" id="ARBA00022898"/>
    </source>
</evidence>
<keyword evidence="7" id="KW-0808">Transferase</keyword>
<name>A0A9D2K4C3_9FIRM</name>
<evidence type="ECO:0000313" key="8">
    <source>
        <dbReference type="Proteomes" id="UP000824101"/>
    </source>
</evidence>
<comment type="cofactor">
    <cofactor evidence="1">
        <name>pyridoxal 5'-phosphate</name>
        <dbReference type="ChEBI" id="CHEBI:597326"/>
    </cofactor>
</comment>
<dbReference type="InterPro" id="IPR027619">
    <property type="entry name" value="C-S_lyase_PatB-like"/>
</dbReference>
<evidence type="ECO:0000256" key="2">
    <source>
        <dbReference type="ARBA" id="ARBA00012224"/>
    </source>
</evidence>
<dbReference type="EMBL" id="DXBC01000002">
    <property type="protein sequence ID" value="HIZ78186.1"/>
    <property type="molecule type" value="Genomic_DNA"/>
</dbReference>
<dbReference type="InterPro" id="IPR015422">
    <property type="entry name" value="PyrdxlP-dep_Trfase_small"/>
</dbReference>
<dbReference type="SUPFAM" id="SSF53383">
    <property type="entry name" value="PLP-dependent transferases"/>
    <property type="match status" value="1"/>
</dbReference>
<dbReference type="PANTHER" id="PTHR43525:SF1">
    <property type="entry name" value="PROTEIN MALY"/>
    <property type="match status" value="1"/>
</dbReference>
<dbReference type="Pfam" id="PF00155">
    <property type="entry name" value="Aminotran_1_2"/>
    <property type="match status" value="1"/>
</dbReference>
<protein>
    <recommendedName>
        <fullName evidence="2">cysteine-S-conjugate beta-lyase</fullName>
        <ecNumber evidence="2">4.4.1.13</ecNumber>
    </recommendedName>
</protein>
<dbReference type="InterPro" id="IPR004839">
    <property type="entry name" value="Aminotransferase_I/II_large"/>
</dbReference>
<dbReference type="Gene3D" id="3.90.1150.10">
    <property type="entry name" value="Aspartate Aminotransferase, domain 1"/>
    <property type="match status" value="1"/>
</dbReference>
<keyword evidence="3" id="KW-0663">Pyridoxal phosphate</keyword>
<keyword evidence="7" id="KW-0032">Aminotransferase</keyword>
<evidence type="ECO:0000256" key="1">
    <source>
        <dbReference type="ARBA" id="ARBA00001933"/>
    </source>
</evidence>
<reference evidence="7" key="2">
    <citation type="submission" date="2021-04" db="EMBL/GenBank/DDBJ databases">
        <authorList>
            <person name="Gilroy R."/>
        </authorList>
    </citation>
    <scope>NUCLEOTIDE SEQUENCE</scope>
    <source>
        <strain evidence="7">ChiBcec1-1093</strain>
    </source>
</reference>
<dbReference type="EC" id="4.4.1.13" evidence="2"/>
<feature type="domain" description="Aminotransferase class I/classII large" evidence="6">
    <location>
        <begin position="36"/>
        <end position="384"/>
    </location>
</feature>
<accession>A0A9D2K4C3</accession>
<evidence type="ECO:0000256" key="5">
    <source>
        <dbReference type="ARBA" id="ARBA00037974"/>
    </source>
</evidence>
<dbReference type="Proteomes" id="UP000824101">
    <property type="component" value="Unassembled WGS sequence"/>
</dbReference>